<name>A0AAX6IE92_IRIPA</name>
<evidence type="ECO:0000256" key="1">
    <source>
        <dbReference type="SAM" id="MobiDB-lite"/>
    </source>
</evidence>
<keyword evidence="3" id="KW-1185">Reference proteome</keyword>
<feature type="compositionally biased region" description="Basic and acidic residues" evidence="1">
    <location>
        <begin position="66"/>
        <end position="75"/>
    </location>
</feature>
<reference evidence="2" key="2">
    <citation type="submission" date="2023-04" db="EMBL/GenBank/DDBJ databases">
        <authorList>
            <person name="Bruccoleri R.E."/>
            <person name="Oakeley E.J."/>
            <person name="Faust A.-M."/>
            <person name="Dessus-Babus S."/>
            <person name="Altorfer M."/>
            <person name="Burckhardt D."/>
            <person name="Oertli M."/>
            <person name="Naumann U."/>
            <person name="Petersen F."/>
            <person name="Wong J."/>
        </authorList>
    </citation>
    <scope>NUCLEOTIDE SEQUENCE</scope>
    <source>
        <strain evidence="2">GSM-AAB239-AS_SAM_17_03QT</strain>
        <tissue evidence="2">Leaf</tissue>
    </source>
</reference>
<evidence type="ECO:0000313" key="2">
    <source>
        <dbReference type="EMBL" id="KAJ6851650.1"/>
    </source>
</evidence>
<feature type="region of interest" description="Disordered" evidence="1">
    <location>
        <begin position="66"/>
        <end position="104"/>
    </location>
</feature>
<reference evidence="2" key="1">
    <citation type="journal article" date="2023" name="GigaByte">
        <title>Genome assembly of the bearded iris, Iris pallida Lam.</title>
        <authorList>
            <person name="Bruccoleri R.E."/>
            <person name="Oakeley E.J."/>
            <person name="Faust A.M.E."/>
            <person name="Altorfer M."/>
            <person name="Dessus-Babus S."/>
            <person name="Burckhardt D."/>
            <person name="Oertli M."/>
            <person name="Naumann U."/>
            <person name="Petersen F."/>
            <person name="Wong J."/>
        </authorList>
    </citation>
    <scope>NUCLEOTIDE SEQUENCE</scope>
    <source>
        <strain evidence="2">GSM-AAB239-AS_SAM_17_03QT</strain>
    </source>
</reference>
<comment type="caution">
    <text evidence="2">The sequence shown here is derived from an EMBL/GenBank/DDBJ whole genome shotgun (WGS) entry which is preliminary data.</text>
</comment>
<gene>
    <name evidence="2" type="ORF">M6B38_260075</name>
</gene>
<proteinExistence type="predicted"/>
<protein>
    <submittedName>
        <fullName evidence="2">Uncharacterized protein</fullName>
    </submittedName>
</protein>
<sequence>MRTEEHLCQVHVSYGPTLVRCCSSCRSRQFNNYKISISNFKLLVRFQNSRHKKEDVKEDRRTYVRAEEGGLEDGRRRGRGQKNICKGRRRWREEGQKKRAKKRT</sequence>
<accession>A0AAX6IE92</accession>
<dbReference type="EMBL" id="JANAVB010002199">
    <property type="protein sequence ID" value="KAJ6851650.1"/>
    <property type="molecule type" value="Genomic_DNA"/>
</dbReference>
<feature type="compositionally biased region" description="Basic residues" evidence="1">
    <location>
        <begin position="76"/>
        <end position="90"/>
    </location>
</feature>
<evidence type="ECO:0000313" key="3">
    <source>
        <dbReference type="Proteomes" id="UP001140949"/>
    </source>
</evidence>
<dbReference type="AlphaFoldDB" id="A0AAX6IE92"/>
<dbReference type="Proteomes" id="UP001140949">
    <property type="component" value="Unassembled WGS sequence"/>
</dbReference>
<organism evidence="2 3">
    <name type="scientific">Iris pallida</name>
    <name type="common">Sweet iris</name>
    <dbReference type="NCBI Taxonomy" id="29817"/>
    <lineage>
        <taxon>Eukaryota</taxon>
        <taxon>Viridiplantae</taxon>
        <taxon>Streptophyta</taxon>
        <taxon>Embryophyta</taxon>
        <taxon>Tracheophyta</taxon>
        <taxon>Spermatophyta</taxon>
        <taxon>Magnoliopsida</taxon>
        <taxon>Liliopsida</taxon>
        <taxon>Asparagales</taxon>
        <taxon>Iridaceae</taxon>
        <taxon>Iridoideae</taxon>
        <taxon>Irideae</taxon>
        <taxon>Iris</taxon>
    </lineage>
</organism>